<accession>A0A6C0LIE0</accession>
<proteinExistence type="predicted"/>
<name>A0A6C0LIE0_9ZZZZ</name>
<dbReference type="EMBL" id="MN740514">
    <property type="protein sequence ID" value="QHU30726.1"/>
    <property type="molecule type" value="Genomic_DNA"/>
</dbReference>
<evidence type="ECO:0000313" key="1">
    <source>
        <dbReference type="EMBL" id="QHU30726.1"/>
    </source>
</evidence>
<dbReference type="AlphaFoldDB" id="A0A6C0LIE0"/>
<protein>
    <submittedName>
        <fullName evidence="1">Uncharacterized protein</fullName>
    </submittedName>
</protein>
<organism evidence="1">
    <name type="scientific">viral metagenome</name>
    <dbReference type="NCBI Taxonomy" id="1070528"/>
    <lineage>
        <taxon>unclassified sequences</taxon>
        <taxon>metagenomes</taxon>
        <taxon>organismal metagenomes</taxon>
    </lineage>
</organism>
<sequence>MSMSFNQVKTGTMAPYINSTIDSSLKRALNLKAISACETTTLFNNTLAGVTVTVPQASSTPVNVFTENFAPTFSATNSGKWTTNTDDHTNANYGILVYNGKPVQAQIELTYAGHTASVTNPMKAQLYLNGNAVDSNTTGGRGFDGSTNVTIDDKTGNGALLSPVIVGGVIQYITVLKSGSGYSSDLKVVISGNGRDTSATATRNGAGGISSVSLSNFKIQESGIPLLYTPADGEIRGGSRSYVFDIIQNDALEIRINSTEAGGGNTGGTAKSFTAKLEVKLNTLTYS</sequence>
<reference evidence="1" key="1">
    <citation type="journal article" date="2020" name="Nature">
        <title>Giant virus diversity and host interactions through global metagenomics.</title>
        <authorList>
            <person name="Schulz F."/>
            <person name="Roux S."/>
            <person name="Paez-Espino D."/>
            <person name="Jungbluth S."/>
            <person name="Walsh D.A."/>
            <person name="Denef V.J."/>
            <person name="McMahon K.D."/>
            <person name="Konstantinidis K.T."/>
            <person name="Eloe-Fadrosh E.A."/>
            <person name="Kyrpides N.C."/>
            <person name="Woyke T."/>
        </authorList>
    </citation>
    <scope>NUCLEOTIDE SEQUENCE</scope>
    <source>
        <strain evidence="1">GVMAG-M-3300027833-19</strain>
    </source>
</reference>